<accession>A0ABS7GFI5</accession>
<dbReference type="Gene3D" id="3.30.1490.20">
    <property type="entry name" value="ATP-grasp fold, A domain"/>
    <property type="match status" value="1"/>
</dbReference>
<dbReference type="PANTHER" id="PTHR21621:SF0">
    <property type="entry name" value="BETA-CITRYLGLUTAMATE SYNTHASE B-RELATED"/>
    <property type="match status" value="1"/>
</dbReference>
<evidence type="ECO:0008006" key="3">
    <source>
        <dbReference type="Google" id="ProtNLM"/>
    </source>
</evidence>
<dbReference type="InterPro" id="IPR013815">
    <property type="entry name" value="ATP_grasp_subdomain_1"/>
</dbReference>
<protein>
    <recommendedName>
        <fullName evidence="3">ATP-grasp domain-containing protein</fullName>
    </recommendedName>
</protein>
<dbReference type="RefSeq" id="WP_220251742.1">
    <property type="nucleotide sequence ID" value="NZ_JAICCF010000003.1"/>
</dbReference>
<keyword evidence="2" id="KW-1185">Reference proteome</keyword>
<comment type="caution">
    <text evidence="1">The sequence shown here is derived from an EMBL/GenBank/DDBJ whole genome shotgun (WGS) entry which is preliminary data.</text>
</comment>
<proteinExistence type="predicted"/>
<dbReference type="Gene3D" id="3.30.470.20">
    <property type="entry name" value="ATP-grasp fold, B domain"/>
    <property type="match status" value="1"/>
</dbReference>
<dbReference type="SUPFAM" id="SSF56059">
    <property type="entry name" value="Glutathione synthetase ATP-binding domain-like"/>
    <property type="match status" value="1"/>
</dbReference>
<reference evidence="1 2" key="1">
    <citation type="submission" date="2021-08" db="EMBL/GenBank/DDBJ databases">
        <title>The genome sequence of Chitinophaga sp. B61.</title>
        <authorList>
            <person name="Zhang X."/>
        </authorList>
    </citation>
    <scope>NUCLEOTIDE SEQUENCE [LARGE SCALE GENOMIC DNA]</scope>
    <source>
        <strain evidence="1 2">B61</strain>
    </source>
</reference>
<evidence type="ECO:0000313" key="2">
    <source>
        <dbReference type="Proteomes" id="UP000812961"/>
    </source>
</evidence>
<dbReference type="EMBL" id="JAICCF010000003">
    <property type="protein sequence ID" value="MBW8686441.1"/>
    <property type="molecule type" value="Genomic_DNA"/>
</dbReference>
<dbReference type="Proteomes" id="UP000812961">
    <property type="component" value="Unassembled WGS sequence"/>
</dbReference>
<sequence length="348" mass="39999">MIAIHFDDRGHSFSKRWIEYCNTHNIPYKLVNCYSSDILEQISDCDGLMWHWYQGDIVALSFAIQLTTAIEMMGKKVFPNSNTGSHFDDKISQGYLFAALGVPMVPSYVFYEQQEAEKWIRTTTYPKVFKLKGGASSVNVKLVRDAAGAFKLMRTAFGKGFPSYDRTALFKDSLLRAKRNPGINTLLDAAKAFARIFIRTDLEKNSPRERGYLYFQEFIPDNQYDTRLVVIGNRCFGLRRYNRENDFRASGSGKFDYAKELFDPRCISLAFEVSDKLGAQSMAYDFIMDKGNNPLIVEMSYCFSIPAYDHCPGYWDKHLVWHEGNFNAQHFMVEDFYNSINKSSGANQ</sequence>
<organism evidence="1 2">
    <name type="scientific">Chitinophaga rhizophila</name>
    <dbReference type="NCBI Taxonomy" id="2866212"/>
    <lineage>
        <taxon>Bacteria</taxon>
        <taxon>Pseudomonadati</taxon>
        <taxon>Bacteroidota</taxon>
        <taxon>Chitinophagia</taxon>
        <taxon>Chitinophagales</taxon>
        <taxon>Chitinophagaceae</taxon>
        <taxon>Chitinophaga</taxon>
    </lineage>
</organism>
<evidence type="ECO:0000313" key="1">
    <source>
        <dbReference type="EMBL" id="MBW8686441.1"/>
    </source>
</evidence>
<dbReference type="PANTHER" id="PTHR21621">
    <property type="entry name" value="RIBOSOMAL PROTEIN S6 MODIFICATION PROTEIN"/>
    <property type="match status" value="1"/>
</dbReference>
<gene>
    <name evidence="1" type="ORF">K1Y79_19020</name>
</gene>
<name>A0ABS7GFI5_9BACT</name>